<accession>A0ABU0SF83</accession>
<dbReference type="InterPro" id="IPR021293">
    <property type="entry name" value="DUF2865"/>
</dbReference>
<gene>
    <name evidence="2" type="ORF">QFZ34_004611</name>
</gene>
<evidence type="ECO:0000313" key="2">
    <source>
        <dbReference type="EMBL" id="MDQ0999429.1"/>
    </source>
</evidence>
<evidence type="ECO:0000256" key="1">
    <source>
        <dbReference type="SAM" id="SignalP"/>
    </source>
</evidence>
<name>A0ABU0SF83_9HYPH</name>
<dbReference type="EMBL" id="JAUSZT010000003">
    <property type="protein sequence ID" value="MDQ0999429.1"/>
    <property type="molecule type" value="Genomic_DNA"/>
</dbReference>
<keyword evidence="3" id="KW-1185">Reference proteome</keyword>
<sequence length="180" mass="20079">MLRTSFIIVAAFGAVLAATGLSHAQSDTCVRMQERLDRLNSDPTLDDYEFNLRRDRIEAALDANNCPVNNYQYRDLPRLDEEEPGSYEIYGGRAPQPVGPGSIPVPIEGGQYQTMCVRTCDGYYFPLTYETGAENFARDQAQCQAQCPRRAIVLQANRRRAAASHDFSGWPGLPGYAECF</sequence>
<keyword evidence="1" id="KW-0732">Signal</keyword>
<dbReference type="Proteomes" id="UP001237780">
    <property type="component" value="Unassembled WGS sequence"/>
</dbReference>
<evidence type="ECO:0008006" key="4">
    <source>
        <dbReference type="Google" id="ProtNLM"/>
    </source>
</evidence>
<reference evidence="2 3" key="1">
    <citation type="submission" date="2023-07" db="EMBL/GenBank/DDBJ databases">
        <title>Comparative genomics of wheat-associated soil bacteria to identify genetic determinants of phenazine resistance.</title>
        <authorList>
            <person name="Mouncey N."/>
        </authorList>
    </citation>
    <scope>NUCLEOTIDE SEQUENCE [LARGE SCALE GENOMIC DNA]</scope>
    <source>
        <strain evidence="2 3">W4I11</strain>
    </source>
</reference>
<organism evidence="2 3">
    <name type="scientific">Phyllobacterium ifriqiyense</name>
    <dbReference type="NCBI Taxonomy" id="314238"/>
    <lineage>
        <taxon>Bacteria</taxon>
        <taxon>Pseudomonadati</taxon>
        <taxon>Pseudomonadota</taxon>
        <taxon>Alphaproteobacteria</taxon>
        <taxon>Hyphomicrobiales</taxon>
        <taxon>Phyllobacteriaceae</taxon>
        <taxon>Phyllobacterium</taxon>
    </lineage>
</organism>
<protein>
    <recommendedName>
        <fullName evidence="4">DUF2865 domain-containing protein</fullName>
    </recommendedName>
</protein>
<feature type="signal peptide" evidence="1">
    <location>
        <begin position="1"/>
        <end position="24"/>
    </location>
</feature>
<proteinExistence type="predicted"/>
<comment type="caution">
    <text evidence="2">The sequence shown here is derived from an EMBL/GenBank/DDBJ whole genome shotgun (WGS) entry which is preliminary data.</text>
</comment>
<evidence type="ECO:0000313" key="3">
    <source>
        <dbReference type="Proteomes" id="UP001237780"/>
    </source>
</evidence>
<feature type="chain" id="PRO_5046864386" description="DUF2865 domain-containing protein" evidence="1">
    <location>
        <begin position="25"/>
        <end position="180"/>
    </location>
</feature>
<dbReference type="Pfam" id="PF11064">
    <property type="entry name" value="DUF2865"/>
    <property type="match status" value="1"/>
</dbReference>